<gene>
    <name evidence="3" type="ORF">F4554_005596</name>
</gene>
<dbReference type="Proteomes" id="UP000579605">
    <property type="component" value="Unassembled WGS sequence"/>
</dbReference>
<feature type="transmembrane region" description="Helical" evidence="2">
    <location>
        <begin position="66"/>
        <end position="88"/>
    </location>
</feature>
<keyword evidence="2" id="KW-0472">Membrane</keyword>
<name>A0A852ZM52_9ACTN</name>
<organism evidence="3 4">
    <name type="scientific">Actinopolymorpha rutila</name>
    <dbReference type="NCBI Taxonomy" id="446787"/>
    <lineage>
        <taxon>Bacteria</taxon>
        <taxon>Bacillati</taxon>
        <taxon>Actinomycetota</taxon>
        <taxon>Actinomycetes</taxon>
        <taxon>Propionibacteriales</taxon>
        <taxon>Actinopolymorphaceae</taxon>
        <taxon>Actinopolymorpha</taxon>
    </lineage>
</organism>
<evidence type="ECO:0000313" key="3">
    <source>
        <dbReference type="EMBL" id="NYH92958.1"/>
    </source>
</evidence>
<dbReference type="AlphaFoldDB" id="A0A852ZM52"/>
<proteinExistence type="predicted"/>
<evidence type="ECO:0008006" key="5">
    <source>
        <dbReference type="Google" id="ProtNLM"/>
    </source>
</evidence>
<feature type="region of interest" description="Disordered" evidence="1">
    <location>
        <begin position="253"/>
        <end position="290"/>
    </location>
</feature>
<sequence>MTTQSQQTSTRPAPRVSRAAPAAGQVPPVERLAVEAEEATQLRRLQVHPDVVALRVERVRRRVDRCMWAGILLGLGFTAANVQAFAAGDAPAGSLAWAVAWLLDPMVSVVLLGVLWAEQETGRYRIASGRTVRVVKWFTFGATYVMNTWQSWFAASPSGIVLHSVPPLLVLAAAEVGPELRHRLTAAVDRSYRHSATATPATTGPEAAVTTTGAAASSAALADSGDSASGAASSSVGGAFSGVTPVGLVALPGGRHTATATPNSAPSRHASDVRKSATSDRPGGAKQSMRRHWEAEIAAGRVPSGADLNRAASKDPGASLGRKYAGEWRTELTGAANDVPSATDSDTAAVADEGVGAATSTAEEAVS</sequence>
<feature type="region of interest" description="Disordered" evidence="1">
    <location>
        <begin position="1"/>
        <end position="24"/>
    </location>
</feature>
<dbReference type="EMBL" id="JACBZH010000001">
    <property type="protein sequence ID" value="NYH92958.1"/>
    <property type="molecule type" value="Genomic_DNA"/>
</dbReference>
<protein>
    <recommendedName>
        <fullName evidence="5">DUF2637 domain-containing protein</fullName>
    </recommendedName>
</protein>
<feature type="transmembrane region" description="Helical" evidence="2">
    <location>
        <begin position="94"/>
        <end position="117"/>
    </location>
</feature>
<feature type="compositionally biased region" description="Low complexity" evidence="1">
    <location>
        <begin position="11"/>
        <end position="23"/>
    </location>
</feature>
<keyword evidence="4" id="KW-1185">Reference proteome</keyword>
<feature type="compositionally biased region" description="Basic and acidic residues" evidence="1">
    <location>
        <begin position="269"/>
        <end position="278"/>
    </location>
</feature>
<comment type="caution">
    <text evidence="3">The sequence shown here is derived from an EMBL/GenBank/DDBJ whole genome shotgun (WGS) entry which is preliminary data.</text>
</comment>
<dbReference type="RefSeq" id="WP_179790398.1">
    <property type="nucleotide sequence ID" value="NZ_BAAARR010000031.1"/>
</dbReference>
<feature type="compositionally biased region" description="Polar residues" evidence="1">
    <location>
        <begin position="1"/>
        <end position="10"/>
    </location>
</feature>
<evidence type="ECO:0000256" key="1">
    <source>
        <dbReference type="SAM" id="MobiDB-lite"/>
    </source>
</evidence>
<keyword evidence="2" id="KW-0812">Transmembrane</keyword>
<accession>A0A852ZM52</accession>
<evidence type="ECO:0000256" key="2">
    <source>
        <dbReference type="SAM" id="Phobius"/>
    </source>
</evidence>
<reference evidence="3 4" key="1">
    <citation type="submission" date="2020-07" db="EMBL/GenBank/DDBJ databases">
        <title>Sequencing the genomes of 1000 actinobacteria strains.</title>
        <authorList>
            <person name="Klenk H.-P."/>
        </authorList>
    </citation>
    <scope>NUCLEOTIDE SEQUENCE [LARGE SCALE GENOMIC DNA]</scope>
    <source>
        <strain evidence="3 4">DSM 18448</strain>
    </source>
</reference>
<evidence type="ECO:0000313" key="4">
    <source>
        <dbReference type="Proteomes" id="UP000579605"/>
    </source>
</evidence>
<keyword evidence="2" id="KW-1133">Transmembrane helix</keyword>